<evidence type="ECO:0000259" key="1">
    <source>
        <dbReference type="Pfam" id="PF09339"/>
    </source>
</evidence>
<dbReference type="Pfam" id="PF09339">
    <property type="entry name" value="HTH_IclR"/>
    <property type="match status" value="1"/>
</dbReference>
<organism evidence="2 3">
    <name type="scientific">Laspinema palackyanum D2a</name>
    <dbReference type="NCBI Taxonomy" id="2953684"/>
    <lineage>
        <taxon>Bacteria</taxon>
        <taxon>Bacillati</taxon>
        <taxon>Cyanobacteriota</taxon>
        <taxon>Cyanophyceae</taxon>
        <taxon>Oscillatoriophycideae</taxon>
        <taxon>Oscillatoriales</taxon>
        <taxon>Laspinemataceae</taxon>
        <taxon>Laspinema</taxon>
        <taxon>Laspinema palackyanum</taxon>
    </lineage>
</organism>
<dbReference type="EMBL" id="JAMXFF010000015">
    <property type="protein sequence ID" value="MCT7966990.1"/>
    <property type="molecule type" value="Genomic_DNA"/>
</dbReference>
<sequence>MKGADSRGNVYRDPNMKVNQDILTRYLHRLRNQPEWLSLNEVAESLGIDRAASRRYTKMAMEWGLLERQQLENQPTQVKATEKLVALSPSEVRSVVQDNTSPEFSP</sequence>
<protein>
    <submittedName>
        <fullName evidence="2">Transcriptional regulator</fullName>
    </submittedName>
</protein>
<comment type="caution">
    <text evidence="2">The sequence shown here is derived from an EMBL/GenBank/DDBJ whole genome shotgun (WGS) entry which is preliminary data.</text>
</comment>
<dbReference type="SUPFAM" id="SSF46785">
    <property type="entry name" value="Winged helix' DNA-binding domain"/>
    <property type="match status" value="1"/>
</dbReference>
<gene>
    <name evidence="2" type="ORF">NG799_11650</name>
</gene>
<name>A0ABT2MSN0_9CYAN</name>
<feature type="domain" description="HTH iclR-type" evidence="1">
    <location>
        <begin position="27"/>
        <end position="69"/>
    </location>
</feature>
<proteinExistence type="predicted"/>
<reference evidence="2 3" key="1">
    <citation type="journal article" date="2022" name="Front. Microbiol.">
        <title>High genomic differentiation and limited gene flow indicate recent cryptic speciation within the genus Laspinema (cyanobacteria).</title>
        <authorList>
            <person name="Stanojkovic A."/>
            <person name="Skoupy S."/>
            <person name="Skaloud P."/>
            <person name="Dvorak P."/>
        </authorList>
    </citation>
    <scope>NUCLEOTIDE SEQUENCE [LARGE SCALE GENOMIC DNA]</scope>
    <source>
        <strain evidence="2 3">D2a</strain>
    </source>
</reference>
<dbReference type="InterPro" id="IPR005471">
    <property type="entry name" value="Tscrpt_reg_IclR_N"/>
</dbReference>
<keyword evidence="3" id="KW-1185">Reference proteome</keyword>
<accession>A0ABT2MSN0</accession>
<dbReference type="InterPro" id="IPR036390">
    <property type="entry name" value="WH_DNA-bd_sf"/>
</dbReference>
<dbReference type="RefSeq" id="WP_368006603.1">
    <property type="nucleotide sequence ID" value="NZ_JAMXFF010000015.1"/>
</dbReference>
<dbReference type="Proteomes" id="UP001525890">
    <property type="component" value="Unassembled WGS sequence"/>
</dbReference>
<evidence type="ECO:0000313" key="3">
    <source>
        <dbReference type="Proteomes" id="UP001525890"/>
    </source>
</evidence>
<evidence type="ECO:0000313" key="2">
    <source>
        <dbReference type="EMBL" id="MCT7966990.1"/>
    </source>
</evidence>